<evidence type="ECO:0000256" key="1">
    <source>
        <dbReference type="ARBA" id="ARBA00004370"/>
    </source>
</evidence>
<feature type="transmembrane region" description="Helical" evidence="6">
    <location>
        <begin position="43"/>
        <end position="67"/>
    </location>
</feature>
<dbReference type="GO" id="GO:0005789">
    <property type="term" value="C:endoplasmic reticulum membrane"/>
    <property type="evidence" value="ECO:0007669"/>
    <property type="project" value="TreeGrafter"/>
</dbReference>
<evidence type="ECO:0000256" key="3">
    <source>
        <dbReference type="ARBA" id="ARBA00022989"/>
    </source>
</evidence>
<evidence type="ECO:0000256" key="5">
    <source>
        <dbReference type="SAM" id="MobiDB-lite"/>
    </source>
</evidence>
<dbReference type="Pfam" id="PF13850">
    <property type="entry name" value="ERGIC_N"/>
    <property type="match status" value="1"/>
</dbReference>
<dbReference type="GO" id="GO:0006890">
    <property type="term" value="P:retrograde vesicle-mediated transport, Golgi to endoplasmic reticulum"/>
    <property type="evidence" value="ECO:0007669"/>
    <property type="project" value="TreeGrafter"/>
</dbReference>
<accession>A0A9P5JY13</accession>
<evidence type="ECO:0000259" key="7">
    <source>
        <dbReference type="Pfam" id="PF07970"/>
    </source>
</evidence>
<organism evidence="9 10">
    <name type="scientific">Russula ochroleuca</name>
    <dbReference type="NCBI Taxonomy" id="152965"/>
    <lineage>
        <taxon>Eukaryota</taxon>
        <taxon>Fungi</taxon>
        <taxon>Dikarya</taxon>
        <taxon>Basidiomycota</taxon>
        <taxon>Agaricomycotina</taxon>
        <taxon>Agaricomycetes</taxon>
        <taxon>Russulales</taxon>
        <taxon>Russulaceae</taxon>
        <taxon>Russula</taxon>
    </lineage>
</organism>
<protein>
    <submittedName>
        <fullName evidence="9">DUF1692-domain-containing protein</fullName>
    </submittedName>
</protein>
<keyword evidence="4 6" id="KW-0472">Membrane</keyword>
<dbReference type="GO" id="GO:0006888">
    <property type="term" value="P:endoplasmic reticulum to Golgi vesicle-mediated transport"/>
    <property type="evidence" value="ECO:0007669"/>
    <property type="project" value="TreeGrafter"/>
</dbReference>
<reference evidence="9" key="1">
    <citation type="submission" date="2019-10" db="EMBL/GenBank/DDBJ databases">
        <authorList>
            <consortium name="DOE Joint Genome Institute"/>
            <person name="Kuo A."/>
            <person name="Miyauchi S."/>
            <person name="Kiss E."/>
            <person name="Drula E."/>
            <person name="Kohler A."/>
            <person name="Sanchez-Garcia M."/>
            <person name="Andreopoulos B."/>
            <person name="Barry K.W."/>
            <person name="Bonito G."/>
            <person name="Buee M."/>
            <person name="Carver A."/>
            <person name="Chen C."/>
            <person name="Cichocki N."/>
            <person name="Clum A."/>
            <person name="Culley D."/>
            <person name="Crous P.W."/>
            <person name="Fauchery L."/>
            <person name="Girlanda M."/>
            <person name="Hayes R."/>
            <person name="Keri Z."/>
            <person name="LaButti K."/>
            <person name="Lipzen A."/>
            <person name="Lombard V."/>
            <person name="Magnuson J."/>
            <person name="Maillard F."/>
            <person name="Morin E."/>
            <person name="Murat C."/>
            <person name="Nolan M."/>
            <person name="Ohm R."/>
            <person name="Pangilinan J."/>
            <person name="Pereira M."/>
            <person name="Perotto S."/>
            <person name="Peter M."/>
            <person name="Riley R."/>
            <person name="Sitrit Y."/>
            <person name="Stielow B."/>
            <person name="Szollosi G."/>
            <person name="Zifcakova L."/>
            <person name="Stursova M."/>
            <person name="Spatafora J.W."/>
            <person name="Tedersoo L."/>
            <person name="Vaario L.-M."/>
            <person name="Yamada A."/>
            <person name="Yan M."/>
            <person name="Wang P."/>
            <person name="Xu J."/>
            <person name="Bruns T."/>
            <person name="Baldrian P."/>
            <person name="Vilgalys R."/>
            <person name="Henrissat B."/>
            <person name="Grigoriev I.V."/>
            <person name="Hibbett D."/>
            <person name="Nagy L.G."/>
            <person name="Martin F.M."/>
        </authorList>
    </citation>
    <scope>NUCLEOTIDE SEQUENCE</scope>
    <source>
        <strain evidence="9">Prilba</strain>
    </source>
</reference>
<feature type="domain" description="Endoplasmic reticulum vesicle transporter C-terminal" evidence="7">
    <location>
        <begin position="175"/>
        <end position="329"/>
    </location>
</feature>
<dbReference type="InterPro" id="IPR045888">
    <property type="entry name" value="Erv"/>
</dbReference>
<comment type="subcellular location">
    <subcellularLocation>
        <location evidence="1">Membrane</location>
    </subcellularLocation>
</comment>
<evidence type="ECO:0000256" key="4">
    <source>
        <dbReference type="ARBA" id="ARBA00023136"/>
    </source>
</evidence>
<dbReference type="Pfam" id="PF07970">
    <property type="entry name" value="COPIIcoated_ERV"/>
    <property type="match status" value="1"/>
</dbReference>
<comment type="caution">
    <text evidence="9">The sequence shown here is derived from an EMBL/GenBank/DDBJ whole genome shotgun (WGS) entry which is preliminary data.</text>
</comment>
<keyword evidence="3 6" id="KW-1133">Transmembrane helix</keyword>
<dbReference type="OrthoDB" id="5541786at2759"/>
<evidence type="ECO:0000259" key="8">
    <source>
        <dbReference type="Pfam" id="PF13850"/>
    </source>
</evidence>
<dbReference type="Proteomes" id="UP000759537">
    <property type="component" value="Unassembled WGS sequence"/>
</dbReference>
<keyword evidence="10" id="KW-1185">Reference proteome</keyword>
<dbReference type="GO" id="GO:0030134">
    <property type="term" value="C:COPII-coated ER to Golgi transport vesicle"/>
    <property type="evidence" value="ECO:0007669"/>
    <property type="project" value="TreeGrafter"/>
</dbReference>
<dbReference type="PANTHER" id="PTHR10984:SF81">
    <property type="entry name" value="ER-DERIVED VESICLES PROTEIN ERV41"/>
    <property type="match status" value="1"/>
</dbReference>
<proteinExistence type="predicted"/>
<dbReference type="InterPro" id="IPR012936">
    <property type="entry name" value="Erv_C"/>
</dbReference>
<dbReference type="AlphaFoldDB" id="A0A9P5JY13"/>
<evidence type="ECO:0000313" key="10">
    <source>
        <dbReference type="Proteomes" id="UP000759537"/>
    </source>
</evidence>
<evidence type="ECO:0000256" key="2">
    <source>
        <dbReference type="ARBA" id="ARBA00022692"/>
    </source>
</evidence>
<feature type="compositionally biased region" description="Low complexity" evidence="5">
    <location>
        <begin position="427"/>
        <end position="460"/>
    </location>
</feature>
<gene>
    <name evidence="9" type="ORF">DFH94DRAFT_816685</name>
</gene>
<dbReference type="GO" id="GO:0000139">
    <property type="term" value="C:Golgi membrane"/>
    <property type="evidence" value="ECO:0007669"/>
    <property type="project" value="TreeGrafter"/>
</dbReference>
<feature type="domain" description="Endoplasmic reticulum vesicle transporter N-terminal" evidence="8">
    <location>
        <begin position="21"/>
        <end position="108"/>
    </location>
</feature>
<evidence type="ECO:0000313" key="9">
    <source>
        <dbReference type="EMBL" id="KAF8468538.1"/>
    </source>
</evidence>
<keyword evidence="2 6" id="KW-0812">Transmembrane</keyword>
<dbReference type="EMBL" id="WHVB01000032">
    <property type="protein sequence ID" value="KAF8468538.1"/>
    <property type="molecule type" value="Genomic_DNA"/>
</dbReference>
<dbReference type="InterPro" id="IPR039542">
    <property type="entry name" value="Erv_N"/>
</dbReference>
<feature type="region of interest" description="Disordered" evidence="5">
    <location>
        <begin position="421"/>
        <end position="505"/>
    </location>
</feature>
<sequence>MDSQEEVSLLERIDAISPAPLKSFDAFPKLPSTYRARSSERGFLTLFIGFIAFLLVANDIGEFLWGWPDFEFGVDHVPASYLDVNVDLIVNMPCKFLSVDLRDAVGDRLYLSKGFHRDGTLFDIGQATALREHAEALTARQAIAESRKSRGFLSGLFRRSRDLYKPTYDHVPDGSACRIYGSLTVKRVTANLHITTVGHGYSSNLHVDHRLMNLSHVITEFSFGKHFPEITQPLDNSFEITHDDFIAYHYFLRVVPTTYVAPRSEPLHTNQYSVTHYERQVSHQGVPGIFFKFDIEPVRLTVIQRTTTLGQFFIRWVGVVGGVFVCASWALRATNRVITVVAGPDDTDSIAPMPDSARSGGLRGKWTGAALRARPSNASLRPTVWADSGVGSPYSSTYSGSSFAGSPVGSPMPYSPYSPAVPPPPLSGRTPSPSGFVVPGSSSGLGLSPSLFSPSLPSSGRTPATLNSSGPGHGTTSYGHFPPTPRSPLSGLAGLPQLRDEKKDD</sequence>
<dbReference type="PANTHER" id="PTHR10984">
    <property type="entry name" value="ENDOPLASMIC RETICULUM-GOLGI INTERMEDIATE COMPARTMENT PROTEIN"/>
    <property type="match status" value="1"/>
</dbReference>
<name>A0A9P5JY13_9AGAM</name>
<evidence type="ECO:0000256" key="6">
    <source>
        <dbReference type="SAM" id="Phobius"/>
    </source>
</evidence>
<reference evidence="9" key="2">
    <citation type="journal article" date="2020" name="Nat. Commun.">
        <title>Large-scale genome sequencing of mycorrhizal fungi provides insights into the early evolution of symbiotic traits.</title>
        <authorList>
            <person name="Miyauchi S."/>
            <person name="Kiss E."/>
            <person name="Kuo A."/>
            <person name="Drula E."/>
            <person name="Kohler A."/>
            <person name="Sanchez-Garcia M."/>
            <person name="Morin E."/>
            <person name="Andreopoulos B."/>
            <person name="Barry K.W."/>
            <person name="Bonito G."/>
            <person name="Buee M."/>
            <person name="Carver A."/>
            <person name="Chen C."/>
            <person name="Cichocki N."/>
            <person name="Clum A."/>
            <person name="Culley D."/>
            <person name="Crous P.W."/>
            <person name="Fauchery L."/>
            <person name="Girlanda M."/>
            <person name="Hayes R.D."/>
            <person name="Keri Z."/>
            <person name="LaButti K."/>
            <person name="Lipzen A."/>
            <person name="Lombard V."/>
            <person name="Magnuson J."/>
            <person name="Maillard F."/>
            <person name="Murat C."/>
            <person name="Nolan M."/>
            <person name="Ohm R.A."/>
            <person name="Pangilinan J."/>
            <person name="Pereira M.F."/>
            <person name="Perotto S."/>
            <person name="Peter M."/>
            <person name="Pfister S."/>
            <person name="Riley R."/>
            <person name="Sitrit Y."/>
            <person name="Stielow J.B."/>
            <person name="Szollosi G."/>
            <person name="Zifcakova L."/>
            <person name="Stursova M."/>
            <person name="Spatafora J.W."/>
            <person name="Tedersoo L."/>
            <person name="Vaario L.M."/>
            <person name="Yamada A."/>
            <person name="Yan M."/>
            <person name="Wang P."/>
            <person name="Xu J."/>
            <person name="Bruns T."/>
            <person name="Baldrian P."/>
            <person name="Vilgalys R."/>
            <person name="Dunand C."/>
            <person name="Henrissat B."/>
            <person name="Grigoriev I.V."/>
            <person name="Hibbett D."/>
            <person name="Nagy L.G."/>
            <person name="Martin F.M."/>
        </authorList>
    </citation>
    <scope>NUCLEOTIDE SEQUENCE</scope>
    <source>
        <strain evidence="9">Prilba</strain>
    </source>
</reference>
<feature type="compositionally biased region" description="Polar residues" evidence="5">
    <location>
        <begin position="461"/>
        <end position="478"/>
    </location>
</feature>